<keyword evidence="6" id="KW-1185">Reference proteome</keyword>
<name>A0A9W9ZV95_9CNID</name>
<dbReference type="InterPro" id="IPR000859">
    <property type="entry name" value="CUB_dom"/>
</dbReference>
<dbReference type="GO" id="GO:0090524">
    <property type="term" value="F:cytochrome-b5 reductase activity, acting on NADH"/>
    <property type="evidence" value="ECO:0007669"/>
    <property type="project" value="UniProtKB-EC"/>
</dbReference>
<dbReference type="OrthoDB" id="5976933at2759"/>
<evidence type="ECO:0000313" key="5">
    <source>
        <dbReference type="EMBL" id="KAJ7388503.1"/>
    </source>
</evidence>
<feature type="domain" description="CUB" evidence="4">
    <location>
        <begin position="1"/>
        <end position="86"/>
    </location>
</feature>
<dbReference type="EMBL" id="MU825464">
    <property type="protein sequence ID" value="KAJ7388503.1"/>
    <property type="molecule type" value="Genomic_DNA"/>
</dbReference>
<feature type="domain" description="CUB" evidence="4">
    <location>
        <begin position="88"/>
        <end position="198"/>
    </location>
</feature>
<reference evidence="5" key="1">
    <citation type="submission" date="2023-01" db="EMBL/GenBank/DDBJ databases">
        <title>Genome assembly of the deep-sea coral Lophelia pertusa.</title>
        <authorList>
            <person name="Herrera S."/>
            <person name="Cordes E."/>
        </authorList>
    </citation>
    <scope>NUCLEOTIDE SEQUENCE</scope>
    <source>
        <strain evidence="5">USNM1676648</strain>
        <tissue evidence="5">Polyp</tissue>
    </source>
</reference>
<dbReference type="Pfam" id="PF00431">
    <property type="entry name" value="CUB"/>
    <property type="match status" value="2"/>
</dbReference>
<organism evidence="5 6">
    <name type="scientific">Desmophyllum pertusum</name>
    <dbReference type="NCBI Taxonomy" id="174260"/>
    <lineage>
        <taxon>Eukaryota</taxon>
        <taxon>Metazoa</taxon>
        <taxon>Cnidaria</taxon>
        <taxon>Anthozoa</taxon>
        <taxon>Hexacorallia</taxon>
        <taxon>Scleractinia</taxon>
        <taxon>Caryophylliina</taxon>
        <taxon>Caryophylliidae</taxon>
        <taxon>Desmophyllum</taxon>
    </lineage>
</organism>
<evidence type="ECO:0000313" key="6">
    <source>
        <dbReference type="Proteomes" id="UP001163046"/>
    </source>
</evidence>
<keyword evidence="2" id="KW-1015">Disulfide bond</keyword>
<comment type="caution">
    <text evidence="3">Lacks conserved residue(s) required for the propagation of feature annotation.</text>
</comment>
<dbReference type="Proteomes" id="UP001163046">
    <property type="component" value="Unassembled WGS sequence"/>
</dbReference>
<protein>
    <submittedName>
        <fullName evidence="5">CUB domain containing protein 2</fullName>
        <ecNumber evidence="5">1.6.2.2</ecNumber>
    </submittedName>
</protein>
<dbReference type="InterPro" id="IPR035914">
    <property type="entry name" value="Sperma_CUB_dom_sf"/>
</dbReference>
<dbReference type="AlphaFoldDB" id="A0A9W9ZV95"/>
<dbReference type="PROSITE" id="PS01180">
    <property type="entry name" value="CUB"/>
    <property type="match status" value="2"/>
</dbReference>
<accession>A0A9W9ZV95</accession>
<dbReference type="Gene3D" id="2.60.120.290">
    <property type="entry name" value="Spermadhesin, CUB domain"/>
    <property type="match status" value="2"/>
</dbReference>
<evidence type="ECO:0000256" key="1">
    <source>
        <dbReference type="ARBA" id="ARBA00022737"/>
    </source>
</evidence>
<sequence>MDCDYLVRIPQNMTMDIDFIYFYLEVHSSCRYDYLKIINDGGQVVSTYCGQKTGHHVLLSGDHVVIKFHSDGSVVRRGFLINFTAGPHGCNPLTNDKRLKSPGYPNNYPNDTDCTSSVPIPQGMMDIHFIEFDLEYSIRCRSDYLKITNEMNQEFGEDRYCGKQRGQKVSVTGKYALLKFHSDSENQTRGFEMYFAAVPPCKYNEYAHDTLS</sequence>
<evidence type="ECO:0000259" key="4">
    <source>
        <dbReference type="PROSITE" id="PS01180"/>
    </source>
</evidence>
<dbReference type="CDD" id="cd00041">
    <property type="entry name" value="CUB"/>
    <property type="match status" value="2"/>
</dbReference>
<dbReference type="FunFam" id="2.60.120.290:FF:000005">
    <property type="entry name" value="Procollagen C-endopeptidase enhancer 1"/>
    <property type="match status" value="1"/>
</dbReference>
<keyword evidence="1" id="KW-0677">Repeat</keyword>
<evidence type="ECO:0000256" key="3">
    <source>
        <dbReference type="PROSITE-ProRule" id="PRU00059"/>
    </source>
</evidence>
<dbReference type="SUPFAM" id="SSF49854">
    <property type="entry name" value="Spermadhesin, CUB domain"/>
    <property type="match status" value="2"/>
</dbReference>
<dbReference type="PANTHER" id="PTHR24251">
    <property type="entry name" value="OVOCHYMASE-RELATED"/>
    <property type="match status" value="1"/>
</dbReference>
<proteinExistence type="predicted"/>
<dbReference type="SMART" id="SM00042">
    <property type="entry name" value="CUB"/>
    <property type="match status" value="2"/>
</dbReference>
<evidence type="ECO:0000256" key="2">
    <source>
        <dbReference type="ARBA" id="ARBA00023157"/>
    </source>
</evidence>
<keyword evidence="5" id="KW-0560">Oxidoreductase</keyword>
<comment type="caution">
    <text evidence="5">The sequence shown here is derived from an EMBL/GenBank/DDBJ whole genome shotgun (WGS) entry which is preliminary data.</text>
</comment>
<gene>
    <name evidence="5" type="primary">CDCP2_3</name>
    <name evidence="5" type="ORF">OS493_037228</name>
</gene>
<dbReference type="EC" id="1.6.2.2" evidence="5"/>